<feature type="domain" description="EF-hand" evidence="7">
    <location>
        <begin position="512"/>
        <end position="547"/>
    </location>
</feature>
<evidence type="ECO:0000256" key="2">
    <source>
        <dbReference type="ARBA" id="ARBA00022692"/>
    </source>
</evidence>
<dbReference type="InterPro" id="IPR027359">
    <property type="entry name" value="Volt_channel_dom_sf"/>
</dbReference>
<dbReference type="EMBL" id="CAUYUJ010022121">
    <property type="protein sequence ID" value="CAK0909052.1"/>
    <property type="molecule type" value="Genomic_DNA"/>
</dbReference>
<evidence type="ECO:0000256" key="5">
    <source>
        <dbReference type="SAM" id="MobiDB-lite"/>
    </source>
</evidence>
<organism evidence="8 9">
    <name type="scientific">Prorocentrum cordatum</name>
    <dbReference type="NCBI Taxonomy" id="2364126"/>
    <lineage>
        <taxon>Eukaryota</taxon>
        <taxon>Sar</taxon>
        <taxon>Alveolata</taxon>
        <taxon>Dinophyceae</taxon>
        <taxon>Prorocentrales</taxon>
        <taxon>Prorocentraceae</taxon>
        <taxon>Prorocentrum</taxon>
    </lineage>
</organism>
<dbReference type="SUPFAM" id="SSF47473">
    <property type="entry name" value="EF-hand"/>
    <property type="match status" value="1"/>
</dbReference>
<dbReference type="Gene3D" id="1.10.238.10">
    <property type="entry name" value="EF-hand"/>
    <property type="match status" value="1"/>
</dbReference>
<dbReference type="InterPro" id="IPR002048">
    <property type="entry name" value="EF_hand_dom"/>
</dbReference>
<dbReference type="PANTHER" id="PTHR10037">
    <property type="entry name" value="VOLTAGE-GATED CATION CHANNEL CALCIUM AND SODIUM"/>
    <property type="match status" value="1"/>
</dbReference>
<accession>A0ABN9YCE8</accession>
<evidence type="ECO:0000256" key="6">
    <source>
        <dbReference type="SAM" id="Phobius"/>
    </source>
</evidence>
<evidence type="ECO:0000256" key="3">
    <source>
        <dbReference type="ARBA" id="ARBA00022989"/>
    </source>
</evidence>
<dbReference type="Gene3D" id="1.10.287.70">
    <property type="match status" value="1"/>
</dbReference>
<evidence type="ECO:0000313" key="8">
    <source>
        <dbReference type="EMBL" id="CAK0909052.1"/>
    </source>
</evidence>
<protein>
    <recommendedName>
        <fullName evidence="7">EF-hand domain-containing protein</fullName>
    </recommendedName>
</protein>
<proteinExistence type="predicted"/>
<feature type="transmembrane region" description="Helical" evidence="6">
    <location>
        <begin position="381"/>
        <end position="414"/>
    </location>
</feature>
<evidence type="ECO:0000256" key="4">
    <source>
        <dbReference type="ARBA" id="ARBA00023136"/>
    </source>
</evidence>
<keyword evidence="9" id="KW-1185">Reference proteome</keyword>
<evidence type="ECO:0000313" key="9">
    <source>
        <dbReference type="Proteomes" id="UP001189429"/>
    </source>
</evidence>
<comment type="caution">
    <text evidence="8">The sequence shown here is derived from an EMBL/GenBank/DDBJ whole genome shotgun (WGS) entry which is preliminary data.</text>
</comment>
<feature type="region of interest" description="Disordered" evidence="5">
    <location>
        <begin position="103"/>
        <end position="130"/>
    </location>
</feature>
<dbReference type="InterPro" id="IPR043203">
    <property type="entry name" value="VGCC_Ca_Na"/>
</dbReference>
<keyword evidence="3 6" id="KW-1133">Transmembrane helix</keyword>
<keyword evidence="2 6" id="KW-0812">Transmembrane</keyword>
<dbReference type="Proteomes" id="UP001189429">
    <property type="component" value="Unassembled WGS sequence"/>
</dbReference>
<keyword evidence="4 6" id="KW-0472">Membrane</keyword>
<dbReference type="Gene3D" id="1.20.120.350">
    <property type="entry name" value="Voltage-gated potassium channels. Chain C"/>
    <property type="match status" value="1"/>
</dbReference>
<dbReference type="SUPFAM" id="SSF81324">
    <property type="entry name" value="Voltage-gated potassium channels"/>
    <property type="match status" value="1"/>
</dbReference>
<dbReference type="InterPro" id="IPR011992">
    <property type="entry name" value="EF-hand-dom_pair"/>
</dbReference>
<sequence length="651" mass="71713">MSRWGPSPARPGVPLAPGAQVLASALPPAAPAASLPAWSEHSPSREQVDLLIDAVRSTIREELGDLFAKGGHVRSFMRSEVDAALQSWGCELAVSMASRPTATADASATDSRSSELHLASTPPKAGQALRPSLCESGTVDLRSHLIKDEAGSCLSSPSKRKEADNVLRCEKGPTQEPKSARAAESVIGGGDLMSAAVDHYSGWAKLAGFMSTRDSLRSEESLRITEHNVLRCMMEKVSRLRDWLLNLQEPPREGCLSGFVAGRVFEGAVCVTILLNCAFMMYVADEEIKNPNDVPQWVRVGDILFLAFYTMEMVLKLVVHRQWFFCNANWKINTLDLTLVAADYISLTASGGSGGALRLVRTLKQLGRITRTVRVMAHMKHLRVLVVCIEGSFWSLFWSVVMLLMVCGLFSLVLVQVVTSYLVETGEAIEGTVFYDLFGSVGKSTLTLYKSATGGDDWANTYDVIRLSGELGSVLFLLFVSFVQFALINPIGIFVDSAMCILKPDADTLAHEDAQKLERICRSVDGDVNGKLSSEEFKLGMRKKQISALIKTMGLQRHHLVEFFHYMAEVQDDDGMVDIRSFVNGCMLLKGAATNFDLQKLHAEIKAMQVRHDRHLNNVIQLLRELQVSPKTQHFNIRMRTEEQSEFVAGA</sequence>
<feature type="transmembrane region" description="Helical" evidence="6">
    <location>
        <begin position="474"/>
        <end position="495"/>
    </location>
</feature>
<evidence type="ECO:0000256" key="1">
    <source>
        <dbReference type="ARBA" id="ARBA00004141"/>
    </source>
</evidence>
<reference evidence="8" key="1">
    <citation type="submission" date="2023-10" db="EMBL/GenBank/DDBJ databases">
        <authorList>
            <person name="Chen Y."/>
            <person name="Shah S."/>
            <person name="Dougan E. K."/>
            <person name="Thang M."/>
            <person name="Chan C."/>
        </authorList>
    </citation>
    <scope>NUCLEOTIDE SEQUENCE [LARGE SCALE GENOMIC DNA]</scope>
</reference>
<dbReference type="PROSITE" id="PS50222">
    <property type="entry name" value="EF_HAND_2"/>
    <property type="match status" value="1"/>
</dbReference>
<dbReference type="InterPro" id="IPR005821">
    <property type="entry name" value="Ion_trans_dom"/>
</dbReference>
<dbReference type="Pfam" id="PF00520">
    <property type="entry name" value="Ion_trans"/>
    <property type="match status" value="1"/>
</dbReference>
<name>A0ABN9YCE8_9DINO</name>
<evidence type="ECO:0000259" key="7">
    <source>
        <dbReference type="PROSITE" id="PS50222"/>
    </source>
</evidence>
<dbReference type="PANTHER" id="PTHR10037:SF62">
    <property type="entry name" value="SODIUM CHANNEL PROTEIN 60E"/>
    <property type="match status" value="1"/>
</dbReference>
<comment type="subcellular location">
    <subcellularLocation>
        <location evidence="1">Membrane</location>
        <topology evidence="1">Multi-pass membrane protein</topology>
    </subcellularLocation>
</comment>
<gene>
    <name evidence="8" type="ORF">PCOR1329_LOCUS83565</name>
</gene>